<keyword evidence="1" id="KW-0204">Cytolysis</keyword>
<accession>A0A1D8EZQ1</accession>
<dbReference type="GO" id="GO:0020002">
    <property type="term" value="C:host cell plasma membrane"/>
    <property type="evidence" value="ECO:0007669"/>
    <property type="project" value="UniProtKB-SubCell"/>
</dbReference>
<keyword evidence="1" id="KW-1133">Transmembrane helix</keyword>
<keyword evidence="1" id="KW-0578">Host cell lysis by virus</keyword>
<gene>
    <name evidence="2" type="ORF">SEA_JERM_12</name>
</gene>
<proteinExistence type="inferred from homology"/>
<feature type="transmembrane region" description="Helical" evidence="1">
    <location>
        <begin position="12"/>
        <end position="30"/>
    </location>
</feature>
<comment type="similarity">
    <text evidence="1">Belongs to the D29 holin family.</text>
</comment>
<comment type="subunit">
    <text evidence="1">Homomultimer. Self-associates to form a pore.</text>
</comment>
<dbReference type="InterPro" id="IPR032121">
    <property type="entry name" value="Myco_phage_holin"/>
</dbReference>
<dbReference type="HAMAP" id="MF_04168">
    <property type="entry name" value="HOLIN_D29"/>
    <property type="match status" value="1"/>
</dbReference>
<keyword evidence="1" id="KW-1030">Host cell inner membrane</keyword>
<feature type="transmembrane region" description="Helical" evidence="1">
    <location>
        <begin position="36"/>
        <end position="56"/>
    </location>
</feature>
<organism evidence="2 3">
    <name type="scientific">Mycobacterium phage Jerm</name>
    <dbReference type="NCBI Taxonomy" id="1897503"/>
    <lineage>
        <taxon>Viruses</taxon>
        <taxon>Duplodnaviria</taxon>
        <taxon>Heunggongvirae</taxon>
        <taxon>Uroviricota</taxon>
        <taxon>Caudoviricetes</taxon>
        <taxon>Turbidovirus</taxon>
        <taxon>Turbidovirus turbido</taxon>
    </lineage>
</organism>
<evidence type="ECO:0000256" key="1">
    <source>
        <dbReference type="HAMAP-Rule" id="MF_04168"/>
    </source>
</evidence>
<name>A0A1D8EZQ1_9CAUD</name>
<sequence length="154" mass="16134">MSPKIRQSIYHVGTLIPGLVGLAMLWFGLSSDDADSIIQVISGALALIGAGAPAIAAKTVRDQRKDGTLTASPVEAVSKGIEQVIAARDAAQAEVEKVTSVVGNVLNDVQLAANAVNLGPLASQILSALPVDHQPPTAYSLYDPNNSWRRPEDR</sequence>
<evidence type="ECO:0000313" key="3">
    <source>
        <dbReference type="Proteomes" id="UP000223395"/>
    </source>
</evidence>
<keyword evidence="1" id="KW-1043">Host membrane</keyword>
<protein>
    <recommendedName>
        <fullName evidence="1">Holin</fullName>
    </recommendedName>
</protein>
<dbReference type="GO" id="GO:0016020">
    <property type="term" value="C:membrane"/>
    <property type="evidence" value="ECO:0007669"/>
    <property type="project" value="UniProtKB-UniRule"/>
</dbReference>
<dbReference type="GO" id="GO:0140911">
    <property type="term" value="F:pore-forming activity"/>
    <property type="evidence" value="ECO:0007669"/>
    <property type="project" value="UniProtKB-UniRule"/>
</dbReference>
<comment type="subcellular location">
    <subcellularLocation>
        <location evidence="1">Host cell inner membrane</location>
        <topology evidence="1">Multi-pass membrane protein</topology>
    </subcellularLocation>
</comment>
<dbReference type="EMBL" id="KX619650">
    <property type="protein sequence ID" value="AOT27697.1"/>
    <property type="molecule type" value="Genomic_DNA"/>
</dbReference>
<evidence type="ECO:0000313" key="2">
    <source>
        <dbReference type="EMBL" id="AOT27697.1"/>
    </source>
</evidence>
<dbReference type="Proteomes" id="UP000223395">
    <property type="component" value="Segment"/>
</dbReference>
<comment type="function">
    <text evidence="1">Accumulates harmlessly in the cytoplasmic membrane until it reaches a critical concentration that triggers the formation of micron-scale pores (holes) causing host cell membrane disruption and endolysin escape into the periplasmic space. Determines the precise timing of host cell lysis. Participates with the endolysin protein in the sequential events which lead to the programmed host cell lysis releasing the mature viral particles from the host cell.</text>
</comment>
<keyword evidence="1" id="KW-0812">Transmembrane</keyword>
<comment type="caution">
    <text evidence="1">Lacks conserved residue(s) required for the propagation of feature annotation.</text>
</comment>
<dbReference type="Pfam" id="PF16081">
    <property type="entry name" value="Phage_holin_7_1"/>
    <property type="match status" value="1"/>
</dbReference>
<comment type="domain">
    <text evidence="1">The first transmembrane region undergoes a helix to beta-hairpin conformational change, which is responsible for its self-association and pore formation in the host membrane. The coiled coil region is required for host cell lysis and for cytotoxic activity. The C-terminus determines the size of the hole.</text>
</comment>
<keyword evidence="1" id="KW-0472">Membrane</keyword>
<dbReference type="GO" id="GO:0031640">
    <property type="term" value="P:killing of cells of another organism"/>
    <property type="evidence" value="ECO:0007669"/>
    <property type="project" value="UniProtKB-KW"/>
</dbReference>
<keyword evidence="1" id="KW-1032">Host cell membrane</keyword>
<keyword evidence="1" id="KW-1188">Viral release from host cell</keyword>
<reference evidence="3" key="1">
    <citation type="submission" date="2016-07" db="EMBL/GenBank/DDBJ databases">
        <authorList>
            <person name="Florea S."/>
            <person name="Webb J.S."/>
            <person name="Jaromczyk J."/>
            <person name="Schardl C.L."/>
        </authorList>
    </citation>
    <scope>NUCLEOTIDE SEQUENCE [LARGE SCALE GENOMIC DNA]</scope>
</reference>